<dbReference type="InterPro" id="IPR003607">
    <property type="entry name" value="HD/PDEase_dom"/>
</dbReference>
<dbReference type="EMBL" id="VUNA01000009">
    <property type="protein sequence ID" value="MST70802.1"/>
    <property type="molecule type" value="Genomic_DNA"/>
</dbReference>
<accession>A0A6N7X5J8</accession>
<dbReference type="Pfam" id="PF01966">
    <property type="entry name" value="HD"/>
    <property type="match status" value="1"/>
</dbReference>
<evidence type="ECO:0000313" key="3">
    <source>
        <dbReference type="Proteomes" id="UP000469424"/>
    </source>
</evidence>
<organism evidence="2 3">
    <name type="scientific">Mogibacterium kristiansenii</name>
    <dbReference type="NCBI Taxonomy" id="2606708"/>
    <lineage>
        <taxon>Bacteria</taxon>
        <taxon>Bacillati</taxon>
        <taxon>Bacillota</taxon>
        <taxon>Clostridia</taxon>
        <taxon>Peptostreptococcales</taxon>
        <taxon>Anaerovoracaceae</taxon>
        <taxon>Mogibacterium</taxon>
    </lineage>
</organism>
<dbReference type="AlphaFoldDB" id="A0A6N7X5J8"/>
<dbReference type="SMART" id="SM00471">
    <property type="entry name" value="HDc"/>
    <property type="match status" value="1"/>
</dbReference>
<dbReference type="Gene3D" id="1.10.3210.10">
    <property type="entry name" value="Hypothetical protein af1432"/>
    <property type="match status" value="1"/>
</dbReference>
<evidence type="ECO:0000313" key="2">
    <source>
        <dbReference type="EMBL" id="MST70802.1"/>
    </source>
</evidence>
<dbReference type="InterPro" id="IPR006675">
    <property type="entry name" value="HDIG_dom"/>
</dbReference>
<feature type="domain" description="HD/PDEase" evidence="1">
    <location>
        <begin position="30"/>
        <end position="144"/>
    </location>
</feature>
<sequence length="156" mass="17711">MDERYNRIVRNEEFNRLLDEIEALEADRIYCRHGLEHLLDVARISYIQVLEDGLDYDKNILYAAALLHDIGRAAEYRDAGSHDEAGAVIAEGILRDCGYAESEIQMIQEAIRGHGEERGSGLAALLHRSDKASRMCFRCKAADTCKWKVKNEGIEK</sequence>
<name>A0A6N7X5J8_9FIRM</name>
<dbReference type="RefSeq" id="WP_154554365.1">
    <property type="nucleotide sequence ID" value="NZ_JBJESO010000008.1"/>
</dbReference>
<dbReference type="SUPFAM" id="SSF109604">
    <property type="entry name" value="HD-domain/PDEase-like"/>
    <property type="match status" value="1"/>
</dbReference>
<evidence type="ECO:0000259" key="1">
    <source>
        <dbReference type="SMART" id="SM00471"/>
    </source>
</evidence>
<dbReference type="NCBIfam" id="TIGR00277">
    <property type="entry name" value="HDIG"/>
    <property type="match status" value="1"/>
</dbReference>
<proteinExistence type="predicted"/>
<dbReference type="InterPro" id="IPR006674">
    <property type="entry name" value="HD_domain"/>
</dbReference>
<gene>
    <name evidence="2" type="ORF">FYJ65_05545</name>
</gene>
<comment type="caution">
    <text evidence="2">The sequence shown here is derived from an EMBL/GenBank/DDBJ whole genome shotgun (WGS) entry which is preliminary data.</text>
</comment>
<keyword evidence="3" id="KW-1185">Reference proteome</keyword>
<reference evidence="2 3" key="1">
    <citation type="submission" date="2019-08" db="EMBL/GenBank/DDBJ databases">
        <title>In-depth cultivation of the pig gut microbiome towards novel bacterial diversity and tailored functional studies.</title>
        <authorList>
            <person name="Wylensek D."/>
            <person name="Hitch T.C.A."/>
            <person name="Clavel T."/>
        </authorList>
    </citation>
    <scope>NUCLEOTIDE SEQUENCE [LARGE SCALE GENOMIC DNA]</scope>
    <source>
        <strain evidence="2 3">WCA-MUC-591-APC-4B</strain>
    </source>
</reference>
<protein>
    <submittedName>
        <fullName evidence="2">HD domain-containing protein</fullName>
    </submittedName>
</protein>
<dbReference type="Proteomes" id="UP000469424">
    <property type="component" value="Unassembled WGS sequence"/>
</dbReference>